<evidence type="ECO:0000256" key="1">
    <source>
        <dbReference type="SAM" id="MobiDB-lite"/>
    </source>
</evidence>
<evidence type="ECO:0000313" key="2">
    <source>
        <dbReference type="EMBL" id="KAL2280859.1"/>
    </source>
</evidence>
<accession>A0ABR4EEJ9</accession>
<name>A0ABR4EEJ9_9PEZI</name>
<feature type="compositionally biased region" description="Polar residues" evidence="1">
    <location>
        <begin position="141"/>
        <end position="156"/>
    </location>
</feature>
<reference evidence="2 3" key="1">
    <citation type="submission" date="2024-03" db="EMBL/GenBank/DDBJ databases">
        <title>A high-quality draft genome sequence of Diaporthe vaccinii, a causative agent of upright dieback and viscid rot disease in cranberry plants.</title>
        <authorList>
            <person name="Sarrasin M."/>
            <person name="Lang B.F."/>
            <person name="Burger G."/>
        </authorList>
    </citation>
    <scope>NUCLEOTIDE SEQUENCE [LARGE SCALE GENOMIC DNA]</scope>
    <source>
        <strain evidence="2 3">IS7</strain>
    </source>
</reference>
<feature type="region of interest" description="Disordered" evidence="1">
    <location>
        <begin position="189"/>
        <end position="222"/>
    </location>
</feature>
<dbReference type="EMBL" id="JBAWTH010000062">
    <property type="protein sequence ID" value="KAL2280859.1"/>
    <property type="molecule type" value="Genomic_DNA"/>
</dbReference>
<dbReference type="SUPFAM" id="SSF57850">
    <property type="entry name" value="RING/U-box"/>
    <property type="match status" value="1"/>
</dbReference>
<protein>
    <recommendedName>
        <fullName evidence="4">ZZ-type domain-containing protein</fullName>
    </recommendedName>
</protein>
<feature type="compositionally biased region" description="Low complexity" evidence="1">
    <location>
        <begin position="198"/>
        <end position="212"/>
    </location>
</feature>
<organism evidence="2 3">
    <name type="scientific">Diaporthe vaccinii</name>
    <dbReference type="NCBI Taxonomy" id="105482"/>
    <lineage>
        <taxon>Eukaryota</taxon>
        <taxon>Fungi</taxon>
        <taxon>Dikarya</taxon>
        <taxon>Ascomycota</taxon>
        <taxon>Pezizomycotina</taxon>
        <taxon>Sordariomycetes</taxon>
        <taxon>Sordariomycetidae</taxon>
        <taxon>Diaporthales</taxon>
        <taxon>Diaporthaceae</taxon>
        <taxon>Diaporthe</taxon>
        <taxon>Diaporthe eres species complex</taxon>
    </lineage>
</organism>
<proteinExistence type="predicted"/>
<dbReference type="Proteomes" id="UP001600888">
    <property type="component" value="Unassembled WGS sequence"/>
</dbReference>
<keyword evidence="3" id="KW-1185">Reference proteome</keyword>
<feature type="region of interest" description="Disordered" evidence="1">
    <location>
        <begin position="140"/>
        <end position="176"/>
    </location>
</feature>
<sequence>MAKDSLKQLITDPKSDAYWVELSWNLPCEQLFEDFRRSNDPIVKSTALEETKKLLTKLSEVLGDDFKVAKSPISLLLAGMPRKLGPAPEWHDVLQAAFQSCVDDLRRRLERLDQLPAPGARAHLYVIDAKVRKSDLAKQTVLEQGPSTSEEQQGGQQPDKPGESPEAATQDDGEAGVAKTMGSVDATYTGQQQTNTSPAGQPEPAAPAAAAPVISGGRADGVDSDPMSEGLLGIVEFYCKYCRKDATDWAHGGAYLCLYCIDCDICEECFDKRAARLRGELEADWRTICPQDHKHIRAPVEGWRGVTGCGVLRLSGGRSGTGTGWTYMPDVTFIGCIEGSIIHVIIHKHYYSYATGVNVLQSS</sequence>
<evidence type="ECO:0008006" key="4">
    <source>
        <dbReference type="Google" id="ProtNLM"/>
    </source>
</evidence>
<evidence type="ECO:0000313" key="3">
    <source>
        <dbReference type="Proteomes" id="UP001600888"/>
    </source>
</evidence>
<gene>
    <name evidence="2" type="ORF">FJTKL_12172</name>
</gene>
<comment type="caution">
    <text evidence="2">The sequence shown here is derived from an EMBL/GenBank/DDBJ whole genome shotgun (WGS) entry which is preliminary data.</text>
</comment>